<dbReference type="AlphaFoldDB" id="A0A438H5P2"/>
<protein>
    <submittedName>
        <fullName evidence="2">Calmodulin-binding protein 60 B</fullName>
    </submittedName>
</protein>
<name>A0A438H5P2_VITVI</name>
<reference evidence="2 3" key="1">
    <citation type="journal article" date="2018" name="PLoS Genet.">
        <title>Population sequencing reveals clonal diversity and ancestral inbreeding in the grapevine cultivar Chardonnay.</title>
        <authorList>
            <person name="Roach M.J."/>
            <person name="Johnson D.L."/>
            <person name="Bohlmann J."/>
            <person name="van Vuuren H.J."/>
            <person name="Jones S.J."/>
            <person name="Pretorius I.S."/>
            <person name="Schmidt S.A."/>
            <person name="Borneman A.R."/>
        </authorList>
    </citation>
    <scope>NUCLEOTIDE SEQUENCE [LARGE SCALE GENOMIC DNA]</scope>
    <source>
        <strain evidence="3">cv. Chardonnay</strain>
        <tissue evidence="2">Leaf</tissue>
    </source>
</reference>
<accession>A0A438H5P2</accession>
<feature type="region of interest" description="Disordered" evidence="1">
    <location>
        <begin position="1"/>
        <end position="33"/>
    </location>
</feature>
<comment type="caution">
    <text evidence="2">The sequence shown here is derived from an EMBL/GenBank/DDBJ whole genome shotgun (WGS) entry which is preliminary data.</text>
</comment>
<sequence length="257" mass="29223">MQRPTTRLMERSNTMNRGKRTLEGEEEEQPERKRPALARMIDFLGFAVEALIECVIVEALKVDSLQKLCSSLEPILRRVVSEEVERALAKLGPARLNGRLIWKAKNSSYCLVSSSERLIPMRWVGRPFKALCRDCFAVMFIASGIPKEERKQARTLEFILKLNKFGRIRGEEDKMVWKASKSGLFSVRSFYNALEAEGEVTFPSKIIWGSWAPTKAGKEGSFGEQLLFAFYGQFGKCEIKEPLKGRNALSKLLRIPS</sequence>
<evidence type="ECO:0000313" key="3">
    <source>
        <dbReference type="Proteomes" id="UP000288805"/>
    </source>
</evidence>
<dbReference type="Proteomes" id="UP000288805">
    <property type="component" value="Unassembled WGS sequence"/>
</dbReference>
<dbReference type="EMBL" id="QGNW01000276">
    <property type="protein sequence ID" value="RVW79719.1"/>
    <property type="molecule type" value="Genomic_DNA"/>
</dbReference>
<evidence type="ECO:0000313" key="2">
    <source>
        <dbReference type="EMBL" id="RVW79719.1"/>
    </source>
</evidence>
<gene>
    <name evidence="2" type="primary">CBP60B_3</name>
    <name evidence="2" type="ORF">CK203_042407</name>
</gene>
<proteinExistence type="predicted"/>
<organism evidence="2 3">
    <name type="scientific">Vitis vinifera</name>
    <name type="common">Grape</name>
    <dbReference type="NCBI Taxonomy" id="29760"/>
    <lineage>
        <taxon>Eukaryota</taxon>
        <taxon>Viridiplantae</taxon>
        <taxon>Streptophyta</taxon>
        <taxon>Embryophyta</taxon>
        <taxon>Tracheophyta</taxon>
        <taxon>Spermatophyta</taxon>
        <taxon>Magnoliopsida</taxon>
        <taxon>eudicotyledons</taxon>
        <taxon>Gunneridae</taxon>
        <taxon>Pentapetalae</taxon>
        <taxon>rosids</taxon>
        <taxon>Vitales</taxon>
        <taxon>Vitaceae</taxon>
        <taxon>Viteae</taxon>
        <taxon>Vitis</taxon>
    </lineage>
</organism>
<evidence type="ECO:0000256" key="1">
    <source>
        <dbReference type="SAM" id="MobiDB-lite"/>
    </source>
</evidence>